<feature type="coiled-coil region" evidence="1">
    <location>
        <begin position="403"/>
        <end position="451"/>
    </location>
</feature>
<reference evidence="3" key="4">
    <citation type="submission" date="2025-09" db="UniProtKB">
        <authorList>
            <consortium name="Ensembl"/>
        </authorList>
    </citation>
    <scope>IDENTIFICATION</scope>
</reference>
<reference evidence="3" key="3">
    <citation type="submission" date="2025-08" db="UniProtKB">
        <authorList>
            <consortium name="Ensembl"/>
        </authorList>
    </citation>
    <scope>IDENTIFICATION</scope>
</reference>
<evidence type="ECO:0000313" key="4">
    <source>
        <dbReference type="Proteomes" id="UP000008144"/>
    </source>
</evidence>
<keyword evidence="4" id="KW-1185">Reference proteome</keyword>
<dbReference type="HOGENOM" id="CLU_021273_1_0_1"/>
<evidence type="ECO:0000256" key="2">
    <source>
        <dbReference type="SAM" id="MobiDB-lite"/>
    </source>
</evidence>
<dbReference type="SMART" id="SM00368">
    <property type="entry name" value="LRR_RI"/>
    <property type="match status" value="4"/>
</dbReference>
<dbReference type="AlphaFoldDB" id="H2XSH8"/>
<dbReference type="Proteomes" id="UP000008144">
    <property type="component" value="Chromosome 7"/>
</dbReference>
<name>H2XSH8_CIOIN</name>
<keyword evidence="1" id="KW-0175">Coiled coil</keyword>
<dbReference type="FunFam" id="3.80.10.10:FF:001649">
    <property type="entry name" value="Uncharacterized protein"/>
    <property type="match status" value="1"/>
</dbReference>
<protein>
    <recommendedName>
        <fullName evidence="5">Centrosomal protein of 78 kDa</fullName>
    </recommendedName>
</protein>
<reference evidence="4" key="1">
    <citation type="journal article" date="2002" name="Science">
        <title>The draft genome of Ciona intestinalis: insights into chordate and vertebrate origins.</title>
        <authorList>
            <person name="Dehal P."/>
            <person name="Satou Y."/>
            <person name="Campbell R.K."/>
            <person name="Chapman J."/>
            <person name="Degnan B."/>
            <person name="De Tomaso A."/>
            <person name="Davidson B."/>
            <person name="Di Gregorio A."/>
            <person name="Gelpke M."/>
            <person name="Goodstein D.M."/>
            <person name="Harafuji N."/>
            <person name="Hastings K.E."/>
            <person name="Ho I."/>
            <person name="Hotta K."/>
            <person name="Huang W."/>
            <person name="Kawashima T."/>
            <person name="Lemaire P."/>
            <person name="Martinez D."/>
            <person name="Meinertzhagen I.A."/>
            <person name="Necula S."/>
            <person name="Nonaka M."/>
            <person name="Putnam N."/>
            <person name="Rash S."/>
            <person name="Saiga H."/>
            <person name="Satake M."/>
            <person name="Terry A."/>
            <person name="Yamada L."/>
            <person name="Wang H.G."/>
            <person name="Awazu S."/>
            <person name="Azumi K."/>
            <person name="Boore J."/>
            <person name="Branno M."/>
            <person name="Chin-Bow S."/>
            <person name="DeSantis R."/>
            <person name="Doyle S."/>
            <person name="Francino P."/>
            <person name="Keys D.N."/>
            <person name="Haga S."/>
            <person name="Hayashi H."/>
            <person name="Hino K."/>
            <person name="Imai K.S."/>
            <person name="Inaba K."/>
            <person name="Kano S."/>
            <person name="Kobayashi K."/>
            <person name="Kobayashi M."/>
            <person name="Lee B.I."/>
            <person name="Makabe K.W."/>
            <person name="Manohar C."/>
            <person name="Matassi G."/>
            <person name="Medina M."/>
            <person name="Mochizuki Y."/>
            <person name="Mount S."/>
            <person name="Morishita T."/>
            <person name="Miura S."/>
            <person name="Nakayama A."/>
            <person name="Nishizaka S."/>
            <person name="Nomoto H."/>
            <person name="Ohta F."/>
            <person name="Oishi K."/>
            <person name="Rigoutsos I."/>
            <person name="Sano M."/>
            <person name="Sasaki A."/>
            <person name="Sasakura Y."/>
            <person name="Shoguchi E."/>
            <person name="Shin-i T."/>
            <person name="Spagnuolo A."/>
            <person name="Stainier D."/>
            <person name="Suzuki M.M."/>
            <person name="Tassy O."/>
            <person name="Takatori N."/>
            <person name="Tokuoka M."/>
            <person name="Yagi K."/>
            <person name="Yoshizaki F."/>
            <person name="Wada S."/>
            <person name="Zhang C."/>
            <person name="Hyatt P.D."/>
            <person name="Larimer F."/>
            <person name="Detter C."/>
            <person name="Doggett N."/>
            <person name="Glavina T."/>
            <person name="Hawkins T."/>
            <person name="Richardson P."/>
            <person name="Lucas S."/>
            <person name="Kohara Y."/>
            <person name="Levine M."/>
            <person name="Satoh N."/>
            <person name="Rokhsar D.S."/>
        </authorList>
    </citation>
    <scope>NUCLEOTIDE SEQUENCE [LARGE SCALE GENOMIC DNA]</scope>
</reference>
<dbReference type="InterPro" id="IPR001611">
    <property type="entry name" value="Leu-rich_rpt"/>
</dbReference>
<dbReference type="InterPro" id="IPR032675">
    <property type="entry name" value="LRR_dom_sf"/>
</dbReference>
<feature type="region of interest" description="Disordered" evidence="2">
    <location>
        <begin position="307"/>
        <end position="365"/>
    </location>
</feature>
<dbReference type="InterPro" id="IPR026212">
    <property type="entry name" value="Cep78"/>
</dbReference>
<dbReference type="PANTHER" id="PTHR24110">
    <property type="entry name" value="CENTROSOMAL PROTEIN OF 78 KDA"/>
    <property type="match status" value="1"/>
</dbReference>
<evidence type="ECO:0000256" key="1">
    <source>
        <dbReference type="SAM" id="Coils"/>
    </source>
</evidence>
<feature type="compositionally biased region" description="Basic and acidic residues" evidence="2">
    <location>
        <begin position="313"/>
        <end position="324"/>
    </location>
</feature>
<dbReference type="PRINTS" id="PR02062">
    <property type="entry name" value="CENTROSOME78"/>
</dbReference>
<dbReference type="PANTHER" id="PTHR24110:SF3">
    <property type="entry name" value="CENTROSOMAL PROTEIN OF 78 KDA"/>
    <property type="match status" value="1"/>
</dbReference>
<dbReference type="SUPFAM" id="SSF52047">
    <property type="entry name" value="RNI-like"/>
    <property type="match status" value="1"/>
</dbReference>
<dbReference type="GeneTree" id="ENSGT00390000013287"/>
<evidence type="ECO:0000313" key="3">
    <source>
        <dbReference type="Ensembl" id="ENSCINP00000032612.1"/>
    </source>
</evidence>
<dbReference type="Pfam" id="PF13516">
    <property type="entry name" value="LRR_6"/>
    <property type="match status" value="4"/>
</dbReference>
<evidence type="ECO:0008006" key="5">
    <source>
        <dbReference type="Google" id="ProtNLM"/>
    </source>
</evidence>
<dbReference type="EMBL" id="EAAA01002424">
    <property type="status" value="NOT_ANNOTATED_CDS"/>
    <property type="molecule type" value="Genomic_DNA"/>
</dbReference>
<sequence length="503" mass="56193">MIPESVAVRQRGAFDFASCYDNLCALQSTVPLSTVKAHLANGILDINGDKIRMIDWSPILNTLKINRNLRYVSIKSYFPTNGNSNGILYFKGGTPAIRCKNVTMGKAKVLGFLHFPSQPIIRGVPIRERDLQIIKKNKSLTHLQFDYCQISDNGAKILCHTLKSHPSIPHLSVSGCNITSAGAEMIAKLVKHQATQRHSEAWADGLRYRTPNLSLMSGIRRISLNSNPMISDEGAEAFADALKDDLWLKALDLQHCGISSEGADKIMSTIKHNNTIVVLDIRGNPMVDTGTLRKVLGKVLMNVNGNDENDYPWVKEEPPKDPYRTGKPRRPTRNISRSFTKKQTQKSLKQAAGEEGVPDVYPPGHKSFVPWRTAVRASQHKDTTFSVTGGGDQNPIDQSLLTKRECEEYIKRLKIDLLDAKRRLSMSQESEKKLNNKIMSLEVENSRLRHDLKTSFENSRMRSQIEEEGLLDSIETSFNKFHEFLNTLNDVGLGSLATAAGLD</sequence>
<accession>H2XSH8</accession>
<organism evidence="3 4">
    <name type="scientific">Ciona intestinalis</name>
    <name type="common">Transparent sea squirt</name>
    <name type="synonym">Ascidia intestinalis</name>
    <dbReference type="NCBI Taxonomy" id="7719"/>
    <lineage>
        <taxon>Eukaryota</taxon>
        <taxon>Metazoa</taxon>
        <taxon>Chordata</taxon>
        <taxon>Tunicata</taxon>
        <taxon>Ascidiacea</taxon>
        <taxon>Phlebobranchia</taxon>
        <taxon>Cionidae</taxon>
        <taxon>Ciona</taxon>
    </lineage>
</organism>
<reference evidence="3" key="2">
    <citation type="journal article" date="2008" name="Genome Biol.">
        <title>Improved genome assembly and evidence-based global gene model set for the chordate Ciona intestinalis: new insight into intron and operon populations.</title>
        <authorList>
            <person name="Satou Y."/>
            <person name="Mineta K."/>
            <person name="Ogasawara M."/>
            <person name="Sasakura Y."/>
            <person name="Shoguchi E."/>
            <person name="Ueno K."/>
            <person name="Yamada L."/>
            <person name="Matsumoto J."/>
            <person name="Wasserscheid J."/>
            <person name="Dewar K."/>
            <person name="Wiley G.B."/>
            <person name="Macmil S.L."/>
            <person name="Roe B.A."/>
            <person name="Zeller R.W."/>
            <person name="Hastings K.E."/>
            <person name="Lemaire P."/>
            <person name="Lindquist E."/>
            <person name="Endo T."/>
            <person name="Hotta K."/>
            <person name="Inaba K."/>
        </authorList>
    </citation>
    <scope>NUCLEOTIDE SEQUENCE [LARGE SCALE GENOMIC DNA]</scope>
    <source>
        <strain evidence="3">wild type</strain>
    </source>
</reference>
<dbReference type="Ensembl" id="ENSCINT00000036570.1">
    <property type="protein sequence ID" value="ENSCINP00000032612.1"/>
    <property type="gene ID" value="ENSCING00000007105.3"/>
</dbReference>
<dbReference type="Gene3D" id="3.80.10.10">
    <property type="entry name" value="Ribonuclease Inhibitor"/>
    <property type="match status" value="2"/>
</dbReference>
<proteinExistence type="predicted"/>